<proteinExistence type="inferred from homology"/>
<feature type="repeat" description="PPR" evidence="3">
    <location>
        <begin position="895"/>
        <end position="929"/>
    </location>
</feature>
<evidence type="ECO:0000256" key="2">
    <source>
        <dbReference type="ARBA" id="ARBA00022737"/>
    </source>
</evidence>
<feature type="repeat" description="PPR" evidence="3">
    <location>
        <begin position="930"/>
        <end position="964"/>
    </location>
</feature>
<reference evidence="6" key="1">
    <citation type="submission" date="2022-12" db="EMBL/GenBank/DDBJ databases">
        <title>Draft genome assemblies for two species of Escallonia (Escalloniales).</title>
        <authorList>
            <person name="Chanderbali A."/>
            <person name="Dervinis C."/>
            <person name="Anghel I."/>
            <person name="Soltis D."/>
            <person name="Soltis P."/>
            <person name="Zapata F."/>
        </authorList>
    </citation>
    <scope>NUCLEOTIDE SEQUENCE</scope>
    <source>
        <strain evidence="6">UCBG64.0493</strain>
        <tissue evidence="6">Leaf</tissue>
    </source>
</reference>
<protein>
    <recommendedName>
        <fullName evidence="5">PROP1-like PPR domain-containing protein</fullName>
    </recommendedName>
</protein>
<feature type="domain" description="PROP1-like PPR" evidence="5">
    <location>
        <begin position="263"/>
        <end position="409"/>
    </location>
</feature>
<dbReference type="SUPFAM" id="SSF81901">
    <property type="entry name" value="HCP-like"/>
    <property type="match status" value="2"/>
</dbReference>
<dbReference type="EMBL" id="JAVXUP010001330">
    <property type="protein sequence ID" value="KAK3012991.1"/>
    <property type="molecule type" value="Genomic_DNA"/>
</dbReference>
<evidence type="ECO:0000313" key="6">
    <source>
        <dbReference type="EMBL" id="KAK3012991.1"/>
    </source>
</evidence>
<feature type="repeat" description="PPR" evidence="3">
    <location>
        <begin position="289"/>
        <end position="323"/>
    </location>
</feature>
<dbReference type="PANTHER" id="PTHR47447:SF24">
    <property type="entry name" value="PENTATRICOPEPTIDE REPEAT-CONTAINING PROTEIN"/>
    <property type="match status" value="1"/>
</dbReference>
<gene>
    <name evidence="6" type="ORF">RJ639_008723</name>
</gene>
<dbReference type="PROSITE" id="PS51375">
    <property type="entry name" value="PPR"/>
    <property type="match status" value="13"/>
</dbReference>
<feature type="compositionally biased region" description="Low complexity" evidence="4">
    <location>
        <begin position="17"/>
        <end position="35"/>
    </location>
</feature>
<feature type="repeat" description="PPR" evidence="3">
    <location>
        <begin position="825"/>
        <end position="859"/>
    </location>
</feature>
<dbReference type="Pfam" id="PF01535">
    <property type="entry name" value="PPR"/>
    <property type="match status" value="5"/>
</dbReference>
<evidence type="ECO:0000256" key="1">
    <source>
        <dbReference type="ARBA" id="ARBA00007626"/>
    </source>
</evidence>
<sequence length="1116" mass="125611">MEALKSSFLYTTTPLHTLSSKPSKTQKPSKPKPTTFHCSVTPDPWSLSDGNKPKSKNPKNRLSDDNARRIIKSKAQYLSALRRNQGSRAQTPKWIKRTPEQMVRYLEDDRNGHLYGKHVVAAIQKVRSLSGRPEGSYDMREVMGSFVTKLTFREMCTVLKEQKGWRQVRDFFDWMKLQLCYRPSVIVYTIVLRIYGQVGKIKLAEQTFLEMLEAGCEPDEVACGTMLCAYARWGRHKAMLSFYAAVQERGITLSVAVFNFMLSSLQKKSLHRNVVELWVQMVDSRVVANRFSFTVVISSFVKEGLAEEAFKTFREMKAMGFVPEEVTYSLLITLSSKMRNRDEALKLYGDMSSLKIVPSSFTCASLLALHYKSGDYSKALSLFSEMERNKISADEVIYGLLIRIYGKLGLYEDAIKTFEEIERLGLLSNEKTYIAMAQVHLNSGNFQKALNTMEKMRSKDIWFSRFALIVLLKCHVMKEDLASAEVTFQALSKTGLPDYGSCNDILNLYMRLGLTDKAKEFVIQLRKDQIEFDEELLKTVMKLYCKENMLEDADQLIEELAASGSFKDSKFVKTFSMAMHGDFRRPAEDAIEPMGHQSVMALRLVLSLYLADGNGVKMEENVKLLLKTASGVSVASQLISKFIREGKKPTLWLNMPHNNHVATCFNSLDHALNKNSFVMLWSCLKNQLYILNQESTIYSKCDISKAEDLCGLLTKLGFKLDDATNASMITFYAMQHKLKQAKEVFATVADSCVPGKPLCSSMIDAYTRCGKPEEAYLFYKEQTNRGHDLGAVAISMLVNFLTNCGKYRDAEKVIVDSFHESVELDTVAYNTFIKAMLEAGKLHFAASIYDRMLSMGVVPSIQTYSTMISVHGRGRNLEKAVEMFNMAKSMGVALDEKAYTNMICYYGKAGKSHEASILFSKMQEEGITPGQVSYNIMINIYAAAGLHHEAEELFHAMRRNGCSPDDSTYLALVRAYVEGLRYSEAEEAITSMQKVGISPSRAHFSILLTAFAKAGLCGEAERVFRELISSGLSPDLGCYRTMLRGYVDYGHVEQGISFFETISGSAEPDRFIMSAAVHLYQLGGMELRAEGVLNSMSRLGIPFLENLEVGSKARIS</sequence>
<feature type="repeat" description="PPR" evidence="3">
    <location>
        <begin position="394"/>
        <end position="428"/>
    </location>
</feature>
<feature type="repeat" description="PPR" evidence="3">
    <location>
        <begin position="860"/>
        <end position="894"/>
    </location>
</feature>
<dbReference type="Gene3D" id="1.25.40.10">
    <property type="entry name" value="Tetratricopeptide repeat domain"/>
    <property type="match status" value="8"/>
</dbReference>
<feature type="repeat" description="PPR" evidence="3">
    <location>
        <begin position="219"/>
        <end position="253"/>
    </location>
</feature>
<feature type="region of interest" description="Disordered" evidence="4">
    <location>
        <begin position="1"/>
        <end position="67"/>
    </location>
</feature>
<feature type="repeat" description="PPR" evidence="3">
    <location>
        <begin position="965"/>
        <end position="999"/>
    </location>
</feature>
<dbReference type="InterPro" id="IPR011990">
    <property type="entry name" value="TPR-like_helical_dom_sf"/>
</dbReference>
<evidence type="ECO:0000256" key="4">
    <source>
        <dbReference type="SAM" id="MobiDB-lite"/>
    </source>
</evidence>
<organism evidence="6 7">
    <name type="scientific">Escallonia herrerae</name>
    <dbReference type="NCBI Taxonomy" id="1293975"/>
    <lineage>
        <taxon>Eukaryota</taxon>
        <taxon>Viridiplantae</taxon>
        <taxon>Streptophyta</taxon>
        <taxon>Embryophyta</taxon>
        <taxon>Tracheophyta</taxon>
        <taxon>Spermatophyta</taxon>
        <taxon>Magnoliopsida</taxon>
        <taxon>eudicotyledons</taxon>
        <taxon>Gunneridae</taxon>
        <taxon>Pentapetalae</taxon>
        <taxon>asterids</taxon>
        <taxon>campanulids</taxon>
        <taxon>Escalloniales</taxon>
        <taxon>Escalloniaceae</taxon>
        <taxon>Escallonia</taxon>
    </lineage>
</organism>
<keyword evidence="2" id="KW-0677">Repeat</keyword>
<feature type="repeat" description="PPR" evidence="3">
    <location>
        <begin position="755"/>
        <end position="789"/>
    </location>
</feature>
<feature type="repeat" description="PPR" evidence="3">
    <location>
        <begin position="1000"/>
        <end position="1034"/>
    </location>
</feature>
<dbReference type="PANTHER" id="PTHR47447">
    <property type="entry name" value="OS03G0856100 PROTEIN"/>
    <property type="match status" value="1"/>
</dbReference>
<comment type="similarity">
    <text evidence="1">Belongs to the PPR family. P subfamily.</text>
</comment>
<dbReference type="InterPro" id="IPR002885">
    <property type="entry name" value="PPR_rpt"/>
</dbReference>
<dbReference type="AlphaFoldDB" id="A0AA89AVJ4"/>
<dbReference type="Pfam" id="PF13041">
    <property type="entry name" value="PPR_2"/>
    <property type="match status" value="3"/>
</dbReference>
<evidence type="ECO:0000259" key="5">
    <source>
        <dbReference type="Pfam" id="PF17177"/>
    </source>
</evidence>
<dbReference type="Proteomes" id="UP001188597">
    <property type="component" value="Unassembled WGS sequence"/>
</dbReference>
<comment type="caution">
    <text evidence="6">The sequence shown here is derived from an EMBL/GenBank/DDBJ whole genome shotgun (WGS) entry which is preliminary data.</text>
</comment>
<evidence type="ECO:0000256" key="3">
    <source>
        <dbReference type="PROSITE-ProRule" id="PRU00708"/>
    </source>
</evidence>
<dbReference type="Pfam" id="PF17177">
    <property type="entry name" value="PPR_long"/>
    <property type="match status" value="1"/>
</dbReference>
<keyword evidence="7" id="KW-1185">Reference proteome</keyword>
<evidence type="ECO:0000313" key="7">
    <source>
        <dbReference type="Proteomes" id="UP001188597"/>
    </source>
</evidence>
<feature type="repeat" description="PPR" evidence="3">
    <location>
        <begin position="359"/>
        <end position="393"/>
    </location>
</feature>
<feature type="repeat" description="PPR" evidence="3">
    <location>
        <begin position="184"/>
        <end position="218"/>
    </location>
</feature>
<accession>A0AA89AVJ4</accession>
<dbReference type="InterPro" id="IPR033443">
    <property type="entry name" value="PROP1-like_PPR_dom"/>
</dbReference>
<dbReference type="NCBIfam" id="TIGR00756">
    <property type="entry name" value="PPR"/>
    <property type="match status" value="11"/>
</dbReference>
<feature type="repeat" description="PPR" evidence="3">
    <location>
        <begin position="324"/>
        <end position="358"/>
    </location>
</feature>
<name>A0AA89AVJ4_9ASTE</name>